<dbReference type="SUPFAM" id="SSF46785">
    <property type="entry name" value="Winged helix' DNA-binding domain"/>
    <property type="match status" value="1"/>
</dbReference>
<dbReference type="InterPro" id="IPR036390">
    <property type="entry name" value="WH_DNA-bd_sf"/>
</dbReference>
<evidence type="ECO:0000313" key="5">
    <source>
        <dbReference type="Proteomes" id="UP000284242"/>
    </source>
</evidence>
<dbReference type="InterPro" id="IPR057727">
    <property type="entry name" value="WCX_dom"/>
</dbReference>
<dbReference type="Proteomes" id="UP000284242">
    <property type="component" value="Unassembled WGS sequence"/>
</dbReference>
<name>A0A3E5EEJ2_9FIRM</name>
<dbReference type="EMBL" id="QRVV01000020">
    <property type="protein sequence ID" value="RGS73821.1"/>
    <property type="molecule type" value="Genomic_DNA"/>
</dbReference>
<feature type="domain" description="WCX" evidence="1">
    <location>
        <begin position="131"/>
        <end position="203"/>
    </location>
</feature>
<dbReference type="EMBL" id="QSUZ01000012">
    <property type="protein sequence ID" value="RGN87242.1"/>
    <property type="molecule type" value="Genomic_DNA"/>
</dbReference>
<evidence type="ECO:0000313" key="2">
    <source>
        <dbReference type="EMBL" id="RGN87242.1"/>
    </source>
</evidence>
<comment type="caution">
    <text evidence="2">The sequence shown here is derived from an EMBL/GenBank/DDBJ whole genome shotgun (WGS) entry which is preliminary data.</text>
</comment>
<dbReference type="Proteomes" id="UP000261105">
    <property type="component" value="Unassembled WGS sequence"/>
</dbReference>
<evidence type="ECO:0000259" key="1">
    <source>
        <dbReference type="Pfam" id="PF25583"/>
    </source>
</evidence>
<sequence length="209" mass="23817">MNMAKSRNQKGKILVLEHLLQGTGESRIVTMQEILDKLLEYGITAERKSIYDDIEALREFGLDVQYKRGRPGGYYLAGEQEIAAAPESVHTKEEAGISKNAETEKKSEPVIIYKENTLDKEEIQNTEKAMKLQCDASREKEIREYFGSYGEYKLKESGYLHVTVPHIAGPKFYGWLAMMGKDVHILKPKKTAASYRDYLKTLAKEYKGV</sequence>
<dbReference type="Pfam" id="PF25583">
    <property type="entry name" value="WCX"/>
    <property type="match status" value="1"/>
</dbReference>
<reference evidence="4 5" key="1">
    <citation type="submission" date="2018-08" db="EMBL/GenBank/DDBJ databases">
        <title>A genome reference for cultivated species of the human gut microbiota.</title>
        <authorList>
            <person name="Zou Y."/>
            <person name="Xue W."/>
            <person name="Luo G."/>
        </authorList>
    </citation>
    <scope>NUCLEOTIDE SEQUENCE [LARGE SCALE GENOMIC DNA]</scope>
    <source>
        <strain evidence="3 5">AF21-24</strain>
        <strain evidence="2 4">OM03-6</strain>
    </source>
</reference>
<accession>A0A3E5EEJ2</accession>
<organism evidence="2 4">
    <name type="scientific">Blautia obeum</name>
    <dbReference type="NCBI Taxonomy" id="40520"/>
    <lineage>
        <taxon>Bacteria</taxon>
        <taxon>Bacillati</taxon>
        <taxon>Bacillota</taxon>
        <taxon>Clostridia</taxon>
        <taxon>Lachnospirales</taxon>
        <taxon>Lachnospiraceae</taxon>
        <taxon>Blautia</taxon>
    </lineage>
</organism>
<proteinExistence type="predicted"/>
<evidence type="ECO:0000313" key="4">
    <source>
        <dbReference type="Proteomes" id="UP000261105"/>
    </source>
</evidence>
<gene>
    <name evidence="3" type="ORF">DWX77_08650</name>
    <name evidence="2" type="ORF">DXB38_10175</name>
</gene>
<protein>
    <recommendedName>
        <fullName evidence="1">WCX domain-containing protein</fullName>
    </recommendedName>
</protein>
<dbReference type="AlphaFoldDB" id="A0A3E5EEJ2"/>
<evidence type="ECO:0000313" key="3">
    <source>
        <dbReference type="EMBL" id="RGS73821.1"/>
    </source>
</evidence>